<evidence type="ECO:0000256" key="2">
    <source>
        <dbReference type="SAM" id="SignalP"/>
    </source>
</evidence>
<dbReference type="InterPro" id="IPR010927">
    <property type="entry name" value="T4SS_TraH"/>
</dbReference>
<accession>A0AAE6VR28</accession>
<feature type="chain" id="PRO_5042169191" description="Conjugal transfer protein TraH" evidence="2">
    <location>
        <begin position="21"/>
        <end position="444"/>
    </location>
</feature>
<gene>
    <name evidence="3" type="ORF">GWI30_22360</name>
</gene>
<feature type="signal peptide" evidence="2">
    <location>
        <begin position="1"/>
        <end position="20"/>
    </location>
</feature>
<sequence>MRYLSLLLLVFGLCSQPAMADNPMKTIFSDMMTNSTQPTTFSTAKRFGATGGGFVARVPKITPNVISVVPPKVNVGCGGVDFFTGSFSIINKDQMVQVMRGIANGAATYAFQVGMQAVCATCMSTLEYLSAELNKLNAYSRDACTASYEMIANNALGEQGLKHVSDNSFFKPMNVVKGIFNDDGDADASPLDQASTAKKADPDAIKDTEYNLVWDQLKNQTVKSWTVEGLSGYNWPELMHSLLGTIVVTVVDNNADQASFDIKPWPPTLLARDLLHSASQVQLLTCGNDQADCMTPAVQTVTNWKGLADSLAEQMLAIHKKIYAQTDLDASEQNFTKVLDASFYQYLEKAPPGTADANIILYSKVLSNAVLSSSIRGFVARLKNWMGAKKSDQEAHLVAQLDKAMEGLVQQMAELNDETLLAQQQLVFNFQQQEQLIRVLGNSK</sequence>
<dbReference type="Pfam" id="PF06122">
    <property type="entry name" value="TraH"/>
    <property type="match status" value="1"/>
</dbReference>
<evidence type="ECO:0000256" key="1">
    <source>
        <dbReference type="SAM" id="Coils"/>
    </source>
</evidence>
<dbReference type="RefSeq" id="WP_114523095.1">
    <property type="nucleotide sequence ID" value="NZ_CAWPID010000002.1"/>
</dbReference>
<evidence type="ECO:0000313" key="3">
    <source>
        <dbReference type="EMBL" id="QHQ53598.1"/>
    </source>
</evidence>
<feature type="coiled-coil region" evidence="1">
    <location>
        <begin position="398"/>
        <end position="425"/>
    </location>
</feature>
<protein>
    <recommendedName>
        <fullName evidence="5">Conjugal transfer protein TraH</fullName>
    </recommendedName>
</protein>
<proteinExistence type="predicted"/>
<geneLocation type="plasmid" evidence="4">
    <name>pmc64a</name>
</geneLocation>
<dbReference type="EMBL" id="CP047963">
    <property type="protein sequence ID" value="QHQ53598.1"/>
    <property type="molecule type" value="Genomic_DNA"/>
</dbReference>
<organism evidence="3 4">
    <name type="scientific">Aeromonas media</name>
    <dbReference type="NCBI Taxonomy" id="651"/>
    <lineage>
        <taxon>Bacteria</taxon>
        <taxon>Pseudomonadati</taxon>
        <taxon>Pseudomonadota</taxon>
        <taxon>Gammaproteobacteria</taxon>
        <taxon>Aeromonadales</taxon>
        <taxon>Aeromonadaceae</taxon>
        <taxon>Aeromonas</taxon>
    </lineage>
</organism>
<keyword evidence="1" id="KW-0175">Coiled coil</keyword>
<dbReference type="Proteomes" id="UP000463871">
    <property type="component" value="Plasmid pMC64A"/>
</dbReference>
<reference evidence="3 4" key="1">
    <citation type="submission" date="2020-01" db="EMBL/GenBank/DDBJ databases">
        <title>Complete genome of Aeromonas media MC64.</title>
        <authorList>
            <person name="Cao G."/>
            <person name="Fu J."/>
            <person name="Zhong C."/>
        </authorList>
    </citation>
    <scope>NUCLEOTIDE SEQUENCE [LARGE SCALE GENOMIC DNA]</scope>
    <source>
        <strain evidence="3 4">MC64</strain>
        <plasmid evidence="4">pmc64a</plasmid>
    </source>
</reference>
<keyword evidence="3" id="KW-0614">Plasmid</keyword>
<keyword evidence="2" id="KW-0732">Signal</keyword>
<dbReference type="AlphaFoldDB" id="A0AAE6VR28"/>
<evidence type="ECO:0008006" key="5">
    <source>
        <dbReference type="Google" id="ProtNLM"/>
    </source>
</evidence>
<evidence type="ECO:0000313" key="4">
    <source>
        <dbReference type="Proteomes" id="UP000463871"/>
    </source>
</evidence>
<name>A0AAE6VR28_AERME</name>